<organism evidence="2 3">
    <name type="scientific">Dermatophagoides pteronyssinus</name>
    <name type="common">European house dust mite</name>
    <dbReference type="NCBI Taxonomy" id="6956"/>
    <lineage>
        <taxon>Eukaryota</taxon>
        <taxon>Metazoa</taxon>
        <taxon>Ecdysozoa</taxon>
        <taxon>Arthropoda</taxon>
        <taxon>Chelicerata</taxon>
        <taxon>Arachnida</taxon>
        <taxon>Acari</taxon>
        <taxon>Acariformes</taxon>
        <taxon>Sarcoptiformes</taxon>
        <taxon>Astigmata</taxon>
        <taxon>Psoroptidia</taxon>
        <taxon>Analgoidea</taxon>
        <taxon>Pyroglyphidae</taxon>
        <taxon>Dermatophagoidinae</taxon>
        <taxon>Dermatophagoides</taxon>
    </lineage>
</organism>
<name>A0ABQ8J2J8_DERPT</name>
<dbReference type="Proteomes" id="UP000887458">
    <property type="component" value="Unassembled WGS sequence"/>
</dbReference>
<feature type="region of interest" description="Disordered" evidence="1">
    <location>
        <begin position="126"/>
        <end position="188"/>
    </location>
</feature>
<keyword evidence="3" id="KW-1185">Reference proteome</keyword>
<feature type="compositionally biased region" description="Basic residues" evidence="1">
    <location>
        <begin position="173"/>
        <end position="185"/>
    </location>
</feature>
<gene>
    <name evidence="2" type="ORF">DERP_014783</name>
</gene>
<accession>A0ABQ8J2J8</accession>
<feature type="compositionally biased region" description="Low complexity" evidence="1">
    <location>
        <begin position="1"/>
        <end position="21"/>
    </location>
</feature>
<reference evidence="2 3" key="2">
    <citation type="journal article" date="2022" name="Mol. Biol. Evol.">
        <title>Comparative Genomics Reveals Insights into the Divergent Evolution of Astigmatic Mites and Household Pest Adaptations.</title>
        <authorList>
            <person name="Xiong Q."/>
            <person name="Wan A.T."/>
            <person name="Liu X."/>
            <person name="Fung C.S."/>
            <person name="Xiao X."/>
            <person name="Malainual N."/>
            <person name="Hou J."/>
            <person name="Wang L."/>
            <person name="Wang M."/>
            <person name="Yang K.Y."/>
            <person name="Cui Y."/>
            <person name="Leung E.L."/>
            <person name="Nong W."/>
            <person name="Shin S.K."/>
            <person name="Au S.W."/>
            <person name="Jeong K.Y."/>
            <person name="Chew F.T."/>
            <person name="Hui J.H."/>
            <person name="Leung T.F."/>
            <person name="Tungtrongchitr A."/>
            <person name="Zhong N."/>
            <person name="Liu Z."/>
            <person name="Tsui S.K."/>
        </authorList>
    </citation>
    <scope>NUCLEOTIDE SEQUENCE [LARGE SCALE GENOMIC DNA]</scope>
    <source>
        <strain evidence="2">Derp</strain>
    </source>
</reference>
<evidence type="ECO:0000313" key="2">
    <source>
        <dbReference type="EMBL" id="KAH9416732.1"/>
    </source>
</evidence>
<evidence type="ECO:0000313" key="3">
    <source>
        <dbReference type="Proteomes" id="UP000887458"/>
    </source>
</evidence>
<comment type="caution">
    <text evidence="2">The sequence shown here is derived from an EMBL/GenBank/DDBJ whole genome shotgun (WGS) entry which is preliminary data.</text>
</comment>
<proteinExistence type="predicted"/>
<reference evidence="2 3" key="1">
    <citation type="journal article" date="2018" name="J. Allergy Clin. Immunol.">
        <title>High-quality assembly of Dermatophagoides pteronyssinus genome and transcriptome reveals a wide range of novel allergens.</title>
        <authorList>
            <person name="Liu X.Y."/>
            <person name="Yang K.Y."/>
            <person name="Wang M.Q."/>
            <person name="Kwok J.S."/>
            <person name="Zeng X."/>
            <person name="Yang Z."/>
            <person name="Xiao X.J."/>
            <person name="Lau C.P."/>
            <person name="Li Y."/>
            <person name="Huang Z.M."/>
            <person name="Ba J.G."/>
            <person name="Yim A.K."/>
            <person name="Ouyang C.Y."/>
            <person name="Ngai S.M."/>
            <person name="Chan T.F."/>
            <person name="Leung E.L."/>
            <person name="Liu L."/>
            <person name="Liu Z.G."/>
            <person name="Tsui S.K."/>
        </authorList>
    </citation>
    <scope>NUCLEOTIDE SEQUENCE [LARGE SCALE GENOMIC DNA]</scope>
    <source>
        <strain evidence="2">Derp</strain>
    </source>
</reference>
<feature type="region of interest" description="Disordered" evidence="1">
    <location>
        <begin position="1"/>
        <end position="30"/>
    </location>
</feature>
<dbReference type="EMBL" id="NJHN03000087">
    <property type="protein sequence ID" value="KAH9416732.1"/>
    <property type="molecule type" value="Genomic_DNA"/>
</dbReference>
<evidence type="ECO:0000256" key="1">
    <source>
        <dbReference type="SAM" id="MobiDB-lite"/>
    </source>
</evidence>
<protein>
    <submittedName>
        <fullName evidence="2">Uncharacterized protein</fullName>
    </submittedName>
</protein>
<sequence length="220" mass="25515">MKKITISNNTTTTFINSTTSSDDSDNENVPHQIKITKDPAEYAETTSQFEARIGDEHEISREFQWLGRFTNETHHNDEIQWRSSPSSINQWPMQYVDYAMDFPNFDDVQNTLDSIDHKSQASSVMAIDGDDSDQKIKNNNFGDDSDDLNSHKIIKSSDYDADNDEAYDPKPLLSRRRYKTPKTTKKVNDDRSSINWRKRDIFRIPLLVPLIFTPMNSFSY</sequence>